<dbReference type="InterPro" id="IPR004254">
    <property type="entry name" value="AdipoR/HlyIII-related"/>
</dbReference>
<keyword evidence="4 6" id="KW-0472">Membrane</keyword>
<feature type="transmembrane region" description="Helical" evidence="6">
    <location>
        <begin position="328"/>
        <end position="350"/>
    </location>
</feature>
<evidence type="ECO:0000256" key="6">
    <source>
        <dbReference type="SAM" id="Phobius"/>
    </source>
</evidence>
<evidence type="ECO:0000256" key="3">
    <source>
        <dbReference type="ARBA" id="ARBA00022989"/>
    </source>
</evidence>
<feature type="transmembrane region" description="Helical" evidence="6">
    <location>
        <begin position="259"/>
        <end position="277"/>
    </location>
</feature>
<evidence type="ECO:0000313" key="8">
    <source>
        <dbReference type="Proteomes" id="UP000236161"/>
    </source>
</evidence>
<keyword evidence="5" id="KW-0479">Metal-binding</keyword>
<comment type="subcellular location">
    <subcellularLocation>
        <location evidence="1">Membrane</location>
        <topology evidence="1">Multi-pass membrane protein</topology>
    </subcellularLocation>
</comment>
<evidence type="ECO:0000256" key="2">
    <source>
        <dbReference type="ARBA" id="ARBA00022692"/>
    </source>
</evidence>
<dbReference type="Pfam" id="PF03006">
    <property type="entry name" value="HlyIII"/>
    <property type="match status" value="1"/>
</dbReference>
<name>A0A2I0A2P5_9ASPA</name>
<sequence>MCFDASAMASSPVSSKLSFSFSESATQFLISPREIKKCHNKKITASPSDPKLELVDYDSLPEFLKHNEFVQNYYRSEWPLKHTILSIFSIHNETLNIWTHLIGFFIFLLLTAYAASLFPVSAYNNFANAQLAASNSSNIYSYIAPITTSPEMVEVQPVPRWPFYLYLAGAMFCLLMSSGCHLLSCHSARTSYLMLRLDFAGISALIVSSFYPLVYYSFACNPFFRDLYLGSITVFGAATAVVSLMPVFDSPQFRPVRAVLFACMGASGLLPITHKMLAFGDRPEAAVTAGYEALMGVFYGMGVVVYAARVPERWLPGKFDLIGHSHQLFHVLVVAGAYTQYLAGLVYLAWREAEGC</sequence>
<keyword evidence="2 6" id="KW-0812">Transmembrane</keyword>
<dbReference type="EMBL" id="KZ452037">
    <property type="protein sequence ID" value="PKA49809.1"/>
    <property type="molecule type" value="Genomic_DNA"/>
</dbReference>
<dbReference type="GO" id="GO:0009725">
    <property type="term" value="P:response to hormone"/>
    <property type="evidence" value="ECO:0007669"/>
    <property type="project" value="TreeGrafter"/>
</dbReference>
<evidence type="ECO:0000256" key="4">
    <source>
        <dbReference type="ARBA" id="ARBA00023136"/>
    </source>
</evidence>
<keyword evidence="3 6" id="KW-1133">Transmembrane helix</keyword>
<feature type="transmembrane region" description="Helical" evidence="6">
    <location>
        <begin position="289"/>
        <end position="308"/>
    </location>
</feature>
<feature type="transmembrane region" description="Helical" evidence="6">
    <location>
        <begin position="227"/>
        <end position="247"/>
    </location>
</feature>
<proteinExistence type="predicted"/>
<dbReference type="GO" id="GO:0009744">
    <property type="term" value="P:response to sucrose"/>
    <property type="evidence" value="ECO:0007669"/>
    <property type="project" value="UniProtKB-ARBA"/>
</dbReference>
<keyword evidence="5" id="KW-0862">Zinc</keyword>
<evidence type="ECO:0000313" key="7">
    <source>
        <dbReference type="EMBL" id="PKA49809.1"/>
    </source>
</evidence>
<accession>A0A2I0A2P5</accession>
<evidence type="ECO:0000256" key="5">
    <source>
        <dbReference type="PIRSR" id="PIRSR604254-1"/>
    </source>
</evidence>
<feature type="transmembrane region" description="Helical" evidence="6">
    <location>
        <begin position="195"/>
        <end position="215"/>
    </location>
</feature>
<feature type="transmembrane region" description="Helical" evidence="6">
    <location>
        <begin position="97"/>
        <end position="118"/>
    </location>
</feature>
<dbReference type="GO" id="GO:0046872">
    <property type="term" value="F:metal ion binding"/>
    <property type="evidence" value="ECO:0007669"/>
    <property type="project" value="UniProtKB-KW"/>
</dbReference>
<dbReference type="AlphaFoldDB" id="A0A2I0A2P5"/>
<dbReference type="STRING" id="1088818.A0A2I0A2P5"/>
<organism evidence="7 8">
    <name type="scientific">Apostasia shenzhenica</name>
    <dbReference type="NCBI Taxonomy" id="1088818"/>
    <lineage>
        <taxon>Eukaryota</taxon>
        <taxon>Viridiplantae</taxon>
        <taxon>Streptophyta</taxon>
        <taxon>Embryophyta</taxon>
        <taxon>Tracheophyta</taxon>
        <taxon>Spermatophyta</taxon>
        <taxon>Magnoliopsida</taxon>
        <taxon>Liliopsida</taxon>
        <taxon>Asparagales</taxon>
        <taxon>Orchidaceae</taxon>
        <taxon>Apostasioideae</taxon>
        <taxon>Apostasia</taxon>
    </lineage>
</organism>
<keyword evidence="8" id="KW-1185">Reference proteome</keyword>
<gene>
    <name evidence="7" type="ORF">AXF42_Ash004351</name>
</gene>
<reference evidence="7 8" key="1">
    <citation type="journal article" date="2017" name="Nature">
        <title>The Apostasia genome and the evolution of orchids.</title>
        <authorList>
            <person name="Zhang G.Q."/>
            <person name="Liu K.W."/>
            <person name="Li Z."/>
            <person name="Lohaus R."/>
            <person name="Hsiao Y.Y."/>
            <person name="Niu S.C."/>
            <person name="Wang J.Y."/>
            <person name="Lin Y.C."/>
            <person name="Xu Q."/>
            <person name="Chen L.J."/>
            <person name="Yoshida K."/>
            <person name="Fujiwara S."/>
            <person name="Wang Z.W."/>
            <person name="Zhang Y.Q."/>
            <person name="Mitsuda N."/>
            <person name="Wang M."/>
            <person name="Liu G.H."/>
            <person name="Pecoraro L."/>
            <person name="Huang H.X."/>
            <person name="Xiao X.J."/>
            <person name="Lin M."/>
            <person name="Wu X.Y."/>
            <person name="Wu W.L."/>
            <person name="Chen Y.Y."/>
            <person name="Chang S.B."/>
            <person name="Sakamoto S."/>
            <person name="Ohme-Takagi M."/>
            <person name="Yagi M."/>
            <person name="Zeng S.J."/>
            <person name="Shen C.Y."/>
            <person name="Yeh C.M."/>
            <person name="Luo Y.B."/>
            <person name="Tsai W.C."/>
            <person name="Van de Peer Y."/>
            <person name="Liu Z.J."/>
        </authorList>
    </citation>
    <scope>NUCLEOTIDE SEQUENCE [LARGE SCALE GENOMIC DNA]</scope>
    <source>
        <strain evidence="8">cv. Shenzhen</strain>
        <tissue evidence="7">Stem</tissue>
    </source>
</reference>
<dbReference type="OrthoDB" id="529367at2759"/>
<feature type="transmembrane region" description="Helical" evidence="6">
    <location>
        <begin position="163"/>
        <end position="183"/>
    </location>
</feature>
<dbReference type="GO" id="GO:0038023">
    <property type="term" value="F:signaling receptor activity"/>
    <property type="evidence" value="ECO:0007669"/>
    <property type="project" value="TreeGrafter"/>
</dbReference>
<evidence type="ECO:0000256" key="1">
    <source>
        <dbReference type="ARBA" id="ARBA00004141"/>
    </source>
</evidence>
<protein>
    <recommendedName>
        <fullName evidence="9">Heptahelical transmembrane protein 4</fullName>
    </recommendedName>
</protein>
<dbReference type="PANTHER" id="PTHR20855:SF113">
    <property type="entry name" value="HAEMOLYSIN-III RELATED FAMILY PROTEIN, EXPRESSED"/>
    <property type="match status" value="1"/>
</dbReference>
<feature type="binding site" evidence="5">
    <location>
        <position position="181"/>
    </location>
    <ligand>
        <name>Zn(2+)</name>
        <dbReference type="ChEBI" id="CHEBI:29105"/>
    </ligand>
</feature>
<dbReference type="Proteomes" id="UP000236161">
    <property type="component" value="Unassembled WGS sequence"/>
</dbReference>
<feature type="binding site" evidence="5">
    <location>
        <position position="330"/>
    </location>
    <ligand>
        <name>Zn(2+)</name>
        <dbReference type="ChEBI" id="CHEBI:29105"/>
    </ligand>
</feature>
<dbReference type="GO" id="GO:0016020">
    <property type="term" value="C:membrane"/>
    <property type="evidence" value="ECO:0007669"/>
    <property type="project" value="UniProtKB-SubCell"/>
</dbReference>
<feature type="binding site" evidence="5">
    <location>
        <position position="326"/>
    </location>
    <ligand>
        <name>Zn(2+)</name>
        <dbReference type="ChEBI" id="CHEBI:29105"/>
    </ligand>
</feature>
<evidence type="ECO:0008006" key="9">
    <source>
        <dbReference type="Google" id="ProtNLM"/>
    </source>
</evidence>
<dbReference type="PANTHER" id="PTHR20855">
    <property type="entry name" value="ADIPOR/PROGESTIN RECEPTOR-RELATED"/>
    <property type="match status" value="1"/>
</dbReference>